<protein>
    <submittedName>
        <fullName evidence="1">Uncharacterized protein</fullName>
    </submittedName>
</protein>
<organism evidence="1 2">
    <name type="scientific">Longibaculum muris</name>
    <dbReference type="NCBI Taxonomy" id="1796628"/>
    <lineage>
        <taxon>Bacteria</taxon>
        <taxon>Bacillati</taxon>
        <taxon>Bacillota</taxon>
        <taxon>Erysipelotrichia</taxon>
        <taxon>Erysipelotrichales</taxon>
        <taxon>Coprobacillaceae</taxon>
        <taxon>Longibaculum</taxon>
    </lineage>
</organism>
<evidence type="ECO:0000313" key="2">
    <source>
        <dbReference type="Proteomes" id="UP000295515"/>
    </source>
</evidence>
<reference evidence="1 2" key="1">
    <citation type="submission" date="2019-03" db="EMBL/GenBank/DDBJ databases">
        <title>Genomic Encyclopedia of Type Strains, Phase IV (KMG-IV): sequencing the most valuable type-strain genomes for metagenomic binning, comparative biology and taxonomic classification.</title>
        <authorList>
            <person name="Goeker M."/>
        </authorList>
    </citation>
    <scope>NUCLEOTIDE SEQUENCE [LARGE SCALE GENOMIC DNA]</scope>
    <source>
        <strain evidence="1 2">DSM 29487</strain>
    </source>
</reference>
<dbReference type="RefSeq" id="WP_066447743.1">
    <property type="nucleotide sequence ID" value="NZ_JADMQS010000002.1"/>
</dbReference>
<evidence type="ECO:0000313" key="1">
    <source>
        <dbReference type="EMBL" id="TCW01742.1"/>
    </source>
</evidence>
<dbReference type="AlphaFoldDB" id="A0A4V2W5U3"/>
<gene>
    <name evidence="1" type="ORF">EDD60_103202</name>
</gene>
<name>A0A4V2W5U3_9FIRM</name>
<comment type="caution">
    <text evidence="1">The sequence shown here is derived from an EMBL/GenBank/DDBJ whole genome shotgun (WGS) entry which is preliminary data.</text>
</comment>
<proteinExistence type="predicted"/>
<accession>A0A4V2W5U3</accession>
<sequence length="65" mass="7707">MKKLIVETTKQERKDYVQKLFHCHNGDCDNCGVCQIFKGVSPQVVFQDYIEGKREFQDIAKEFHR</sequence>
<dbReference type="EMBL" id="SMCQ01000003">
    <property type="protein sequence ID" value="TCW01742.1"/>
    <property type="molecule type" value="Genomic_DNA"/>
</dbReference>
<keyword evidence="2" id="KW-1185">Reference proteome</keyword>
<dbReference type="Proteomes" id="UP000295515">
    <property type="component" value="Unassembled WGS sequence"/>
</dbReference>
<dbReference type="GeneID" id="98914678"/>